<feature type="transmembrane region" description="Helical" evidence="8">
    <location>
        <begin position="163"/>
        <end position="182"/>
    </location>
</feature>
<reference evidence="9 10" key="1">
    <citation type="submission" date="2019-06" db="EMBL/GenBank/DDBJ databases">
        <title>A chromosomal-level reference genome of Carpinus fangiana (Coryloideae, Betulaceae).</title>
        <authorList>
            <person name="Yang X."/>
            <person name="Wang Z."/>
            <person name="Zhang L."/>
            <person name="Hao G."/>
            <person name="Liu J."/>
            <person name="Yang Y."/>
        </authorList>
    </citation>
    <scope>NUCLEOTIDE SEQUENCE [LARGE SCALE GENOMIC DNA]</scope>
    <source>
        <strain evidence="9">Cfa_2016G</strain>
        <tissue evidence="9">Leaf</tissue>
    </source>
</reference>
<dbReference type="InterPro" id="IPR044739">
    <property type="entry name" value="NRT1/PTR"/>
</dbReference>
<keyword evidence="7 8" id="KW-0472">Membrane</keyword>
<evidence type="ECO:0000256" key="3">
    <source>
        <dbReference type="ARBA" id="ARBA00022448"/>
    </source>
</evidence>
<feature type="transmembrane region" description="Helical" evidence="8">
    <location>
        <begin position="136"/>
        <end position="156"/>
    </location>
</feature>
<evidence type="ECO:0000256" key="7">
    <source>
        <dbReference type="ARBA" id="ARBA00023136"/>
    </source>
</evidence>
<dbReference type="InterPro" id="IPR036259">
    <property type="entry name" value="MFS_trans_sf"/>
</dbReference>
<dbReference type="FunFam" id="1.20.1250.20:FF:000147">
    <property type="entry name" value="Protein NRT1/ PTR family 5.10"/>
    <property type="match status" value="1"/>
</dbReference>
<keyword evidence="10" id="KW-1185">Reference proteome</keyword>
<keyword evidence="6 8" id="KW-1133">Transmembrane helix</keyword>
<evidence type="ECO:0000256" key="5">
    <source>
        <dbReference type="ARBA" id="ARBA00022692"/>
    </source>
</evidence>
<evidence type="ECO:0000313" key="9">
    <source>
        <dbReference type="EMBL" id="KAE8056160.1"/>
    </source>
</evidence>
<feature type="transmembrane region" description="Helical" evidence="8">
    <location>
        <begin position="583"/>
        <end position="602"/>
    </location>
</feature>
<keyword evidence="5 8" id="KW-0812">Transmembrane</keyword>
<dbReference type="AlphaFoldDB" id="A0A5N6R583"/>
<comment type="subcellular location">
    <subcellularLocation>
        <location evidence="1">Membrane</location>
        <topology evidence="1">Multi-pass membrane protein</topology>
    </subcellularLocation>
</comment>
<organism evidence="9 10">
    <name type="scientific">Carpinus fangiana</name>
    <dbReference type="NCBI Taxonomy" id="176857"/>
    <lineage>
        <taxon>Eukaryota</taxon>
        <taxon>Viridiplantae</taxon>
        <taxon>Streptophyta</taxon>
        <taxon>Embryophyta</taxon>
        <taxon>Tracheophyta</taxon>
        <taxon>Spermatophyta</taxon>
        <taxon>Magnoliopsida</taxon>
        <taxon>eudicotyledons</taxon>
        <taxon>Gunneridae</taxon>
        <taxon>Pentapetalae</taxon>
        <taxon>rosids</taxon>
        <taxon>fabids</taxon>
        <taxon>Fagales</taxon>
        <taxon>Betulaceae</taxon>
        <taxon>Carpinus</taxon>
    </lineage>
</organism>
<feature type="transmembrane region" description="Helical" evidence="8">
    <location>
        <begin position="188"/>
        <end position="206"/>
    </location>
</feature>
<dbReference type="OrthoDB" id="8904098at2759"/>
<feature type="transmembrane region" description="Helical" evidence="8">
    <location>
        <begin position="240"/>
        <end position="259"/>
    </location>
</feature>
<feature type="transmembrane region" description="Helical" evidence="8">
    <location>
        <begin position="265"/>
        <end position="285"/>
    </location>
</feature>
<evidence type="ECO:0000256" key="6">
    <source>
        <dbReference type="ARBA" id="ARBA00022989"/>
    </source>
</evidence>
<sequence length="614" mass="67180">MATIQTPLLLETVGGAVDYKGRPVLRSNSGGWRSASFIIGKNSRHSSTKRPTNQILDCKMATIQTPLLLETVGGAVDYKGRPVLRSNSGGWRSASFIIGVEVAERFAFYGISCNLIIYLTGPLGQSTATAAENVNAWTGMAALLPLLGAFVADSFLGRYRTIVIASLIYILGLCLLTLSAMLPSLSTSSNQVQVSLFFVSLYLVAIGEGGHKPCVQAFGADQFDGQDPEECRAKSSFFNWWYFGVSAAAAVTIMIMSYIQDNLSWGLGFGIPCIVMVFALVVFLVGTRTYRYSDKGKEKSPFLRIGRVFVAALRNWRTTPSAVATEEEEVCRALPHHSSQQFKFLNKALLSPNASKEEAEVCTVNEVEEAKAALRLVPIWATSLGYSIVFAQTSTFFTKQGATMDRTIFPGFDVPAAALQCFIGFTIVLFIPLYDCIFVPIARAFTRKPSGITMLQRIGTGMVISIISMVVAALIEMKRLKTAQEYGLVDTPDVTIPMSIWWLVPQYTLCGIGDVFTMVGLQEFFYDQVPIEFRSVGLALYLCIFGVGSFISSFLVSIIEGATGGDGRDSWFADNLNKAHLDYFYLVLAGISVVAFAAYLYFAKSYIYSRQSTS</sequence>
<feature type="transmembrane region" description="Helical" evidence="8">
    <location>
        <begin position="538"/>
        <end position="563"/>
    </location>
</feature>
<proteinExistence type="inferred from homology"/>
<evidence type="ECO:0000256" key="2">
    <source>
        <dbReference type="ARBA" id="ARBA00005982"/>
    </source>
</evidence>
<dbReference type="Pfam" id="PF00854">
    <property type="entry name" value="PTR2"/>
    <property type="match status" value="1"/>
</dbReference>
<dbReference type="Proteomes" id="UP000327013">
    <property type="component" value="Chromosome 5"/>
</dbReference>
<evidence type="ECO:0000256" key="4">
    <source>
        <dbReference type="ARBA" id="ARBA00022553"/>
    </source>
</evidence>
<gene>
    <name evidence="9" type="ORF">FH972_012953</name>
</gene>
<name>A0A5N6R583_9ROSI</name>
<evidence type="ECO:0000256" key="8">
    <source>
        <dbReference type="SAM" id="Phobius"/>
    </source>
</evidence>
<feature type="transmembrane region" description="Helical" evidence="8">
    <location>
        <begin position="106"/>
        <end position="124"/>
    </location>
</feature>
<dbReference type="InterPro" id="IPR018456">
    <property type="entry name" value="PTR2_symporter_CS"/>
</dbReference>
<keyword evidence="4" id="KW-0597">Phosphoprotein</keyword>
<dbReference type="GO" id="GO:0071916">
    <property type="term" value="F:dipeptide transmembrane transporter activity"/>
    <property type="evidence" value="ECO:0007669"/>
    <property type="project" value="InterPro"/>
</dbReference>
<accession>A0A5N6R583</accession>
<dbReference type="GO" id="GO:0042937">
    <property type="term" value="F:tripeptide transmembrane transporter activity"/>
    <property type="evidence" value="ECO:0007669"/>
    <property type="project" value="InterPro"/>
</dbReference>
<feature type="transmembrane region" description="Helical" evidence="8">
    <location>
        <begin position="417"/>
        <end position="442"/>
    </location>
</feature>
<dbReference type="SUPFAM" id="SSF103473">
    <property type="entry name" value="MFS general substrate transporter"/>
    <property type="match status" value="1"/>
</dbReference>
<dbReference type="EMBL" id="CM017325">
    <property type="protein sequence ID" value="KAE8056160.1"/>
    <property type="molecule type" value="Genomic_DNA"/>
</dbReference>
<dbReference type="GO" id="GO:0009705">
    <property type="term" value="C:plant-type vacuole membrane"/>
    <property type="evidence" value="ECO:0007669"/>
    <property type="project" value="UniProtKB-ARBA"/>
</dbReference>
<evidence type="ECO:0008006" key="11">
    <source>
        <dbReference type="Google" id="ProtNLM"/>
    </source>
</evidence>
<evidence type="ECO:0000313" key="10">
    <source>
        <dbReference type="Proteomes" id="UP000327013"/>
    </source>
</evidence>
<dbReference type="GO" id="GO:0080054">
    <property type="term" value="F:low-affinity nitrate transmembrane transporter activity"/>
    <property type="evidence" value="ECO:0007669"/>
    <property type="project" value="UniProtKB-ARBA"/>
</dbReference>
<comment type="similarity">
    <text evidence="2">Belongs to the major facilitator superfamily. Proton-dependent oligopeptide transporter (POT/PTR) (TC 2.A.17) family.</text>
</comment>
<keyword evidence="3" id="KW-0813">Transport</keyword>
<feature type="transmembrane region" description="Helical" evidence="8">
    <location>
        <begin position="376"/>
        <end position="397"/>
    </location>
</feature>
<dbReference type="PANTHER" id="PTHR11654">
    <property type="entry name" value="OLIGOPEPTIDE TRANSPORTER-RELATED"/>
    <property type="match status" value="1"/>
</dbReference>
<protein>
    <recommendedName>
        <fullName evidence="11">Major facilitator superfamily (MFS) profile domain-containing protein</fullName>
    </recommendedName>
</protein>
<feature type="transmembrane region" description="Helical" evidence="8">
    <location>
        <begin position="500"/>
        <end position="526"/>
    </location>
</feature>
<dbReference type="CDD" id="cd17417">
    <property type="entry name" value="MFS_NPF5"/>
    <property type="match status" value="1"/>
</dbReference>
<dbReference type="PROSITE" id="PS01022">
    <property type="entry name" value="PTR2_1"/>
    <property type="match status" value="1"/>
</dbReference>
<dbReference type="InterPro" id="IPR000109">
    <property type="entry name" value="POT_fam"/>
</dbReference>
<dbReference type="Gene3D" id="1.20.1250.20">
    <property type="entry name" value="MFS general substrate transporter like domains"/>
    <property type="match status" value="1"/>
</dbReference>
<feature type="transmembrane region" description="Helical" evidence="8">
    <location>
        <begin position="454"/>
        <end position="475"/>
    </location>
</feature>
<evidence type="ECO:0000256" key="1">
    <source>
        <dbReference type="ARBA" id="ARBA00004141"/>
    </source>
</evidence>